<evidence type="ECO:0008006" key="5">
    <source>
        <dbReference type="Google" id="ProtNLM"/>
    </source>
</evidence>
<evidence type="ECO:0000313" key="4">
    <source>
        <dbReference type="Proteomes" id="UP001209803"/>
    </source>
</evidence>
<evidence type="ECO:0000256" key="1">
    <source>
        <dbReference type="ARBA" id="ARBA00022723"/>
    </source>
</evidence>
<dbReference type="PANTHER" id="PTHR31009">
    <property type="entry name" value="S-ADENOSYL-L-METHIONINE:CARBOXYL METHYLTRANSFERASE FAMILY PROTEIN"/>
    <property type="match status" value="1"/>
</dbReference>
<keyword evidence="4" id="KW-1185">Reference proteome</keyword>
<dbReference type="Pfam" id="PF03492">
    <property type="entry name" value="Methyltransf_7"/>
    <property type="match status" value="1"/>
</dbReference>
<proteinExistence type="predicted"/>
<organism evidence="3 4">
    <name type="scientific">Roseibium porphyridii</name>
    <dbReference type="NCBI Taxonomy" id="2866279"/>
    <lineage>
        <taxon>Bacteria</taxon>
        <taxon>Pseudomonadati</taxon>
        <taxon>Pseudomonadota</taxon>
        <taxon>Alphaproteobacteria</taxon>
        <taxon>Hyphomicrobiales</taxon>
        <taxon>Stappiaceae</taxon>
        <taxon>Roseibium</taxon>
    </lineage>
</organism>
<dbReference type="InterPro" id="IPR005299">
    <property type="entry name" value="MeTrfase_7"/>
</dbReference>
<dbReference type="RefSeq" id="WP_152502649.1">
    <property type="nucleotide sequence ID" value="NZ_CP120863.1"/>
</dbReference>
<protein>
    <recommendedName>
        <fullName evidence="5">SAM-dependent methyltransferase</fullName>
    </recommendedName>
</protein>
<reference evidence="3 4" key="1">
    <citation type="submission" date="2023-03" db="EMBL/GenBank/DDBJ databases">
        <title>Roseibium porphyridii sp. nov. and Roseibium rhodosorbium sp. nov. isolated from marine algae, Porphyridium cruentum and Rhodosorus marinus, respectively.</title>
        <authorList>
            <person name="Lee M.W."/>
            <person name="Choi B.J."/>
            <person name="Lee J.K."/>
            <person name="Choi D.G."/>
            <person name="Baek J.H."/>
            <person name="Bayburt H."/>
            <person name="Kim J.M."/>
            <person name="Han D.M."/>
            <person name="Kim K.H."/>
            <person name="Jeon C.O."/>
        </authorList>
    </citation>
    <scope>NUCLEOTIDE SEQUENCE [LARGE SCALE GENOMIC DNA]</scope>
    <source>
        <strain evidence="3 4">KMA01</strain>
    </source>
</reference>
<dbReference type="InterPro" id="IPR042086">
    <property type="entry name" value="MeTrfase_capping"/>
</dbReference>
<dbReference type="Gene3D" id="1.10.1200.270">
    <property type="entry name" value="Methyltransferase, alpha-helical capping domain"/>
    <property type="match status" value="1"/>
</dbReference>
<keyword evidence="2" id="KW-0460">Magnesium</keyword>
<name>A0ABY8F2B4_9HYPH</name>
<dbReference type="InterPro" id="IPR029063">
    <property type="entry name" value="SAM-dependent_MTases_sf"/>
</dbReference>
<dbReference type="SUPFAM" id="SSF53335">
    <property type="entry name" value="S-adenosyl-L-methionine-dependent methyltransferases"/>
    <property type="match status" value="1"/>
</dbReference>
<sequence>MKSGKAENRSTDGMIDYDANSRAQQNNALGNAEVISELAQRVSSHADVLNMTDFGCGPGQSAIETVKPALSCWNDCAPNKMVSVCHADQPGNDWNALMQRIFGDNGYVRGANPAQVSTSVGSFYERMRPDRSVSLATCFFASHWLRSPASLPAPDTVWFADLTGEARTRMWQIAERDWIRFLRLRAEELRPDGYLFVSTIGAAPDKGEVNGTAASGRTLYRAMQDVTSSMTEDGLLDRKASEAFLFGLWFMTAEEARSPFEIHADLNEAYEIDTIEVVPDQNGDIFADCIDEPDLYAQNYAGYTRAFAASSLRHQLFRPSETTKRTAEALETEFFKRYEALYKEKTSALALEQWHLNVILRRR</sequence>
<dbReference type="EMBL" id="CP120863">
    <property type="protein sequence ID" value="WFE88449.1"/>
    <property type="molecule type" value="Genomic_DNA"/>
</dbReference>
<evidence type="ECO:0000313" key="3">
    <source>
        <dbReference type="EMBL" id="WFE88449.1"/>
    </source>
</evidence>
<evidence type="ECO:0000256" key="2">
    <source>
        <dbReference type="ARBA" id="ARBA00022842"/>
    </source>
</evidence>
<accession>A0ABY8F2B4</accession>
<keyword evidence="1" id="KW-0479">Metal-binding</keyword>
<dbReference type="Proteomes" id="UP001209803">
    <property type="component" value="Chromosome"/>
</dbReference>
<gene>
    <name evidence="3" type="ORF">K1718_20100</name>
</gene>
<dbReference type="Gene3D" id="3.40.50.150">
    <property type="entry name" value="Vaccinia Virus protein VP39"/>
    <property type="match status" value="1"/>
</dbReference>